<evidence type="ECO:0008006" key="3">
    <source>
        <dbReference type="Google" id="ProtNLM"/>
    </source>
</evidence>
<dbReference type="SUPFAM" id="SSF52540">
    <property type="entry name" value="P-loop containing nucleoside triphosphate hydrolases"/>
    <property type="match status" value="1"/>
</dbReference>
<dbReference type="AlphaFoldDB" id="A0A1J4MQ35"/>
<name>A0A1J4MQ35_9CRYT</name>
<dbReference type="OrthoDB" id="343623at2759"/>
<dbReference type="RefSeq" id="XP_067068207.1">
    <property type="nucleotide sequence ID" value="XM_067211358.1"/>
</dbReference>
<sequence length="527" mass="60768">MKRRKSKESFHQILHDCVQNVLNNLLQRIEDGSVPLLQLLHEKLRKQLYISQGDILPELVEKYKLLLTQDITNDEIETELNEIFDGSSSRSCLVLGRPCVGKTYALSSYLAKKKLKVSDSLLIVIRVNCIHYDDNSLLYTILQRLNEYFPTQKKMFSGNQKNFLLKEKLVDISKCGYTVVFILENSESMIFGNSNIEDLSVNFVGQSMRQMALYTLVDTMHSSDVNLILILTSSMLDIPDYFEKRVKSRLSQRRILVESFHNYNERYKLDSTLKSIEQLLFLDYSNKHENKNILSLKNIYNESIRQLFAAFYSNTSLEYDNILKKWKFSLDCDLDPSSIIVRFASAFLSITPGDSVISQVQNICNTFYLQEAIELLQPVSHYSNSNNTFNFMSQESVKIKLMEELCIIEHILLIGIVKLINNESSAKTFNSLMDEVNTMKTYLLSSECSAVAFNFDISENSYKTSFLKLLNLGILEVDLSSKFPTIPDIAGNFTSIKFPLHNIYSKLLQRLNIPTVLQFWIQNKIIK</sequence>
<dbReference type="VEuPathDB" id="CryptoDB:cand_011190"/>
<dbReference type="InterPro" id="IPR027417">
    <property type="entry name" value="P-loop_NTPase"/>
</dbReference>
<comment type="caution">
    <text evidence="1">The sequence shown here is derived from an EMBL/GenBank/DDBJ whole genome shotgun (WGS) entry which is preliminary data.</text>
</comment>
<reference evidence="1 2" key="1">
    <citation type="submission" date="2016-10" db="EMBL/GenBank/DDBJ databases">
        <title>Reductive evolution of mitochondrial metabolism and differential evolution of invasion-related proteins in Cryptosporidium.</title>
        <authorList>
            <person name="Liu S."/>
            <person name="Roellig D.M."/>
            <person name="Guo Y."/>
            <person name="Li N."/>
            <person name="Frace M.A."/>
            <person name="Tang K."/>
            <person name="Zhang L."/>
            <person name="Feng Y."/>
            <person name="Xiao L."/>
        </authorList>
    </citation>
    <scope>NUCLEOTIDE SEQUENCE [LARGE SCALE GENOMIC DNA]</scope>
    <source>
        <strain evidence="1">30847</strain>
    </source>
</reference>
<dbReference type="GO" id="GO:0006270">
    <property type="term" value="P:DNA replication initiation"/>
    <property type="evidence" value="ECO:0007669"/>
    <property type="project" value="TreeGrafter"/>
</dbReference>
<accession>A0A1J4MQ35</accession>
<dbReference type="Gene3D" id="3.40.50.300">
    <property type="entry name" value="P-loop containing nucleotide triphosphate hydrolases"/>
    <property type="match status" value="1"/>
</dbReference>
<evidence type="ECO:0000313" key="1">
    <source>
        <dbReference type="EMBL" id="OII76361.1"/>
    </source>
</evidence>
<dbReference type="EMBL" id="LRBS01000067">
    <property type="protein sequence ID" value="OII76361.1"/>
    <property type="molecule type" value="Genomic_DNA"/>
</dbReference>
<organism evidence="1 2">
    <name type="scientific">Cryptosporidium andersoni</name>
    <dbReference type="NCBI Taxonomy" id="117008"/>
    <lineage>
        <taxon>Eukaryota</taxon>
        <taxon>Sar</taxon>
        <taxon>Alveolata</taxon>
        <taxon>Apicomplexa</taxon>
        <taxon>Conoidasida</taxon>
        <taxon>Coccidia</taxon>
        <taxon>Eucoccidiorida</taxon>
        <taxon>Eimeriorina</taxon>
        <taxon>Cryptosporidiidae</taxon>
        <taxon>Cryptosporidium</taxon>
    </lineage>
</organism>
<proteinExistence type="predicted"/>
<dbReference type="PANTHER" id="PTHR12087:SF0">
    <property type="entry name" value="ORIGIN RECOGNITION COMPLEX SUBUNIT 4"/>
    <property type="match status" value="1"/>
</dbReference>
<dbReference type="PANTHER" id="PTHR12087">
    <property type="entry name" value="ORIGIN RECOGNITION COMPLEX SUBUNIT 4"/>
    <property type="match status" value="1"/>
</dbReference>
<gene>
    <name evidence="1" type="ORF">cand_011190</name>
</gene>
<dbReference type="GO" id="GO:0003688">
    <property type="term" value="F:DNA replication origin binding"/>
    <property type="evidence" value="ECO:0007669"/>
    <property type="project" value="TreeGrafter"/>
</dbReference>
<keyword evidence="2" id="KW-1185">Reference proteome</keyword>
<dbReference type="Proteomes" id="UP000186804">
    <property type="component" value="Unassembled WGS sequence"/>
</dbReference>
<dbReference type="GeneID" id="92365304"/>
<evidence type="ECO:0000313" key="2">
    <source>
        <dbReference type="Proteomes" id="UP000186804"/>
    </source>
</evidence>
<protein>
    <recommendedName>
        <fullName evidence="3">Origin recognition complex subunit 4</fullName>
    </recommendedName>
</protein>
<dbReference type="InterPro" id="IPR016527">
    <property type="entry name" value="ORC4"/>
</dbReference>
<dbReference type="GO" id="GO:0005664">
    <property type="term" value="C:nuclear origin of replication recognition complex"/>
    <property type="evidence" value="ECO:0007669"/>
    <property type="project" value="TreeGrafter"/>
</dbReference>